<feature type="compositionally biased region" description="Acidic residues" evidence="2">
    <location>
        <begin position="68"/>
        <end position="80"/>
    </location>
</feature>
<dbReference type="GO" id="GO:0006355">
    <property type="term" value="P:regulation of DNA-templated transcription"/>
    <property type="evidence" value="ECO:0007669"/>
    <property type="project" value="InterPro"/>
</dbReference>
<dbReference type="Pfam" id="PF04504">
    <property type="entry name" value="GeBP-like_DBD"/>
    <property type="match status" value="1"/>
</dbReference>
<dbReference type="EMBL" id="BMAC01000295">
    <property type="protein sequence ID" value="GFP92932.1"/>
    <property type="molecule type" value="Genomic_DNA"/>
</dbReference>
<feature type="compositionally biased region" description="Acidic residues" evidence="2">
    <location>
        <begin position="13"/>
        <end position="33"/>
    </location>
</feature>
<evidence type="ECO:0000256" key="1">
    <source>
        <dbReference type="ARBA" id="ARBA00010820"/>
    </source>
</evidence>
<reference evidence="4" key="1">
    <citation type="submission" date="2020-07" db="EMBL/GenBank/DDBJ databases">
        <title>Ethylene signaling mediates host invasion by parasitic plants.</title>
        <authorList>
            <person name="Yoshida S."/>
        </authorList>
    </citation>
    <scope>NUCLEOTIDE SEQUENCE</scope>
    <source>
        <strain evidence="4">Okayama</strain>
    </source>
</reference>
<protein>
    <submittedName>
        <fullName evidence="4">Mediator-associated protein 1</fullName>
    </submittedName>
</protein>
<feature type="region of interest" description="Disordered" evidence="2">
    <location>
        <begin position="1"/>
        <end position="160"/>
    </location>
</feature>
<feature type="compositionally biased region" description="Low complexity" evidence="2">
    <location>
        <begin position="45"/>
        <end position="67"/>
    </location>
</feature>
<feature type="domain" description="Glabrous enhancer-binding protein-like DBD" evidence="3">
    <location>
        <begin position="160"/>
        <end position="255"/>
    </location>
</feature>
<dbReference type="GO" id="GO:0005634">
    <property type="term" value="C:nucleus"/>
    <property type="evidence" value="ECO:0007669"/>
    <property type="project" value="TreeGrafter"/>
</dbReference>
<evidence type="ECO:0000313" key="4">
    <source>
        <dbReference type="EMBL" id="GFP92932.1"/>
    </source>
</evidence>
<dbReference type="AlphaFoldDB" id="A0A830C461"/>
<keyword evidence="5" id="KW-1185">Reference proteome</keyword>
<dbReference type="PANTHER" id="PTHR31662">
    <property type="entry name" value="BNAANNG10740D PROTEIN-RELATED"/>
    <property type="match status" value="1"/>
</dbReference>
<name>A0A830C461_9LAMI</name>
<feature type="region of interest" description="Disordered" evidence="2">
    <location>
        <begin position="218"/>
        <end position="279"/>
    </location>
</feature>
<dbReference type="PANTHER" id="PTHR31662:SF104">
    <property type="entry name" value="LISH DOMAIN-CONTAINING PROTEIN C1711.05-LIKE"/>
    <property type="match status" value="1"/>
</dbReference>
<feature type="compositionally biased region" description="Basic and acidic residues" evidence="2">
    <location>
        <begin position="218"/>
        <end position="248"/>
    </location>
</feature>
<sequence>MAKNREPEKSVESDSESGEEEDSSSGSEPEPEPTEVTRKPSSTTPAAAKKPQSQSASKPQQPPSSSLPDEEESGSESDSDSDPKPRSIAAKPKDDPQKSTNGARKSRSKSSAADPVTPTKSGAVKRPAEEKETEAKDAKKSKKKAEPEKKATDDPKKALFQRLWSEEDEIVILKGMIDYSAKKKSDPVADLNAFHDFIKKNLHIDVTKTQLQDKIRRLKKKYENNKSREKKDGKERTFPKPHEQKAYELSKSVWGRNENVKEDKDNEEPKDANKSVDAKRVKSIGATVEERILMIGAEMFEDEGGNEWNKLKMEEMELYLRHLEVKTAQARVVIERLKSQGK</sequence>
<dbReference type="InterPro" id="IPR007592">
    <property type="entry name" value="GEBP"/>
</dbReference>
<feature type="compositionally biased region" description="Basic and acidic residues" evidence="2">
    <location>
        <begin position="81"/>
        <end position="97"/>
    </location>
</feature>
<comment type="caution">
    <text evidence="4">The sequence shown here is derived from an EMBL/GenBank/DDBJ whole genome shotgun (WGS) entry which is preliminary data.</text>
</comment>
<evidence type="ECO:0000259" key="3">
    <source>
        <dbReference type="Pfam" id="PF04504"/>
    </source>
</evidence>
<accession>A0A830C461</accession>
<gene>
    <name evidence="4" type="ORF">PHJA_001437500</name>
</gene>
<evidence type="ECO:0000256" key="2">
    <source>
        <dbReference type="SAM" id="MobiDB-lite"/>
    </source>
</evidence>
<evidence type="ECO:0000313" key="5">
    <source>
        <dbReference type="Proteomes" id="UP000653305"/>
    </source>
</evidence>
<feature type="compositionally biased region" description="Basic and acidic residues" evidence="2">
    <location>
        <begin position="1"/>
        <end position="12"/>
    </location>
</feature>
<dbReference type="InterPro" id="IPR053932">
    <property type="entry name" value="GeBP-like_DBD"/>
</dbReference>
<organism evidence="4 5">
    <name type="scientific">Phtheirospermum japonicum</name>
    <dbReference type="NCBI Taxonomy" id="374723"/>
    <lineage>
        <taxon>Eukaryota</taxon>
        <taxon>Viridiplantae</taxon>
        <taxon>Streptophyta</taxon>
        <taxon>Embryophyta</taxon>
        <taxon>Tracheophyta</taxon>
        <taxon>Spermatophyta</taxon>
        <taxon>Magnoliopsida</taxon>
        <taxon>eudicotyledons</taxon>
        <taxon>Gunneridae</taxon>
        <taxon>Pentapetalae</taxon>
        <taxon>asterids</taxon>
        <taxon>lamiids</taxon>
        <taxon>Lamiales</taxon>
        <taxon>Orobanchaceae</taxon>
        <taxon>Orobanchaceae incertae sedis</taxon>
        <taxon>Phtheirospermum</taxon>
    </lineage>
</organism>
<comment type="similarity">
    <text evidence="1">Belongs to the GeBP family.</text>
</comment>
<dbReference type="Proteomes" id="UP000653305">
    <property type="component" value="Unassembled WGS sequence"/>
</dbReference>
<dbReference type="OrthoDB" id="914121at2759"/>
<proteinExistence type="inferred from homology"/>
<feature type="compositionally biased region" description="Basic and acidic residues" evidence="2">
    <location>
        <begin position="126"/>
        <end position="157"/>
    </location>
</feature>
<feature type="compositionally biased region" description="Basic and acidic residues" evidence="2">
    <location>
        <begin position="258"/>
        <end position="279"/>
    </location>
</feature>